<dbReference type="RefSeq" id="WP_137451267.1">
    <property type="nucleotide sequence ID" value="NZ_SZZH01000006.1"/>
</dbReference>
<evidence type="ECO:0008006" key="3">
    <source>
        <dbReference type="Google" id="ProtNLM"/>
    </source>
</evidence>
<organism evidence="1 2">
    <name type="scientific">Nakamurella flava</name>
    <dbReference type="NCBI Taxonomy" id="2576308"/>
    <lineage>
        <taxon>Bacteria</taxon>
        <taxon>Bacillati</taxon>
        <taxon>Actinomycetota</taxon>
        <taxon>Actinomycetes</taxon>
        <taxon>Nakamurellales</taxon>
        <taxon>Nakamurellaceae</taxon>
        <taxon>Nakamurella</taxon>
    </lineage>
</organism>
<keyword evidence="2" id="KW-1185">Reference proteome</keyword>
<reference evidence="1 2" key="1">
    <citation type="submission" date="2019-05" db="EMBL/GenBank/DDBJ databases">
        <title>Nakamurella sp. N5BH11, whole genome shotgun sequence.</title>
        <authorList>
            <person name="Tuo L."/>
        </authorList>
    </citation>
    <scope>NUCLEOTIDE SEQUENCE [LARGE SCALE GENOMIC DNA]</scope>
    <source>
        <strain evidence="1 2">N5BH11</strain>
    </source>
</reference>
<dbReference type="EMBL" id="SZZH01000006">
    <property type="protein sequence ID" value="TKV56880.1"/>
    <property type="molecule type" value="Genomic_DNA"/>
</dbReference>
<gene>
    <name evidence="1" type="ORF">FDO65_18740</name>
</gene>
<dbReference type="SUPFAM" id="SSF47598">
    <property type="entry name" value="Ribbon-helix-helix"/>
    <property type="match status" value="1"/>
</dbReference>
<dbReference type="GO" id="GO:0006355">
    <property type="term" value="P:regulation of DNA-templated transcription"/>
    <property type="evidence" value="ECO:0007669"/>
    <property type="project" value="InterPro"/>
</dbReference>
<comment type="caution">
    <text evidence="1">The sequence shown here is derived from an EMBL/GenBank/DDBJ whole genome shotgun (WGS) entry which is preliminary data.</text>
</comment>
<name>A0A4U6QAC5_9ACTN</name>
<dbReference type="Proteomes" id="UP000306985">
    <property type="component" value="Unassembled WGS sequence"/>
</dbReference>
<accession>A0A4U6QAC5</accession>
<sequence>MSDVDLDDEEFTYRGERLTEERAGLVAAEAVKEFQRRGSLPVGRPSLARSGGHSPTLQVRVPESVRDAVVALAERRHVKPSVVIREALEEYLANTAR</sequence>
<dbReference type="CDD" id="cd21631">
    <property type="entry name" value="RHH_CopG_NikR-like"/>
    <property type="match status" value="1"/>
</dbReference>
<evidence type="ECO:0000313" key="1">
    <source>
        <dbReference type="EMBL" id="TKV56880.1"/>
    </source>
</evidence>
<protein>
    <recommendedName>
        <fullName evidence="3">Ribbon-helix-helix protein, CopG family</fullName>
    </recommendedName>
</protein>
<dbReference type="OrthoDB" id="4736893at2"/>
<proteinExistence type="predicted"/>
<dbReference type="AlphaFoldDB" id="A0A4U6QAC5"/>
<dbReference type="InterPro" id="IPR010985">
    <property type="entry name" value="Ribbon_hlx_hlx"/>
</dbReference>
<evidence type="ECO:0000313" key="2">
    <source>
        <dbReference type="Proteomes" id="UP000306985"/>
    </source>
</evidence>